<dbReference type="EMBL" id="MUBK01000016">
    <property type="protein sequence ID" value="OTA19618.1"/>
    <property type="molecule type" value="Genomic_DNA"/>
</dbReference>
<protein>
    <submittedName>
        <fullName evidence="2">Uncharacterized protein</fullName>
    </submittedName>
</protein>
<keyword evidence="1" id="KW-0812">Transmembrane</keyword>
<feature type="transmembrane region" description="Helical" evidence="1">
    <location>
        <begin position="64"/>
        <end position="87"/>
    </location>
</feature>
<evidence type="ECO:0000313" key="2">
    <source>
        <dbReference type="EMBL" id="OTA19618.1"/>
    </source>
</evidence>
<evidence type="ECO:0000256" key="1">
    <source>
        <dbReference type="SAM" id="Phobius"/>
    </source>
</evidence>
<evidence type="ECO:0000313" key="3">
    <source>
        <dbReference type="Proteomes" id="UP000194204"/>
    </source>
</evidence>
<proteinExistence type="predicted"/>
<comment type="caution">
    <text evidence="2">The sequence shown here is derived from an EMBL/GenBank/DDBJ whole genome shotgun (WGS) entry which is preliminary data.</text>
</comment>
<organism evidence="2 3">
    <name type="scientific">Xenorhabdus beddingii</name>
    <dbReference type="NCBI Taxonomy" id="40578"/>
    <lineage>
        <taxon>Bacteria</taxon>
        <taxon>Pseudomonadati</taxon>
        <taxon>Pseudomonadota</taxon>
        <taxon>Gammaproteobacteria</taxon>
        <taxon>Enterobacterales</taxon>
        <taxon>Morganellaceae</taxon>
        <taxon>Xenorhabdus</taxon>
    </lineage>
</organism>
<feature type="transmembrane region" description="Helical" evidence="1">
    <location>
        <begin position="14"/>
        <end position="34"/>
    </location>
</feature>
<dbReference type="AlphaFoldDB" id="A0A1Y2SKY2"/>
<name>A0A1Y2SKY2_9GAMM</name>
<feature type="transmembrane region" description="Helical" evidence="1">
    <location>
        <begin position="99"/>
        <end position="119"/>
    </location>
</feature>
<keyword evidence="1" id="KW-0472">Membrane</keyword>
<accession>A0A1Y2SKY2</accession>
<sequence>MGMMLFEIVTSRRLLHCTIYIMILITPIILNYELATSRGYFYGISSFIIMLILLMAFKNIKFNNWLLLLGSSSYSLYLTHAYIIQALDKLLKLFSVKNIYSQFLTSIFCYAICVLLSIIMHKKLESPINNYIRKKTLRK</sequence>
<keyword evidence="3" id="KW-1185">Reference proteome</keyword>
<feature type="transmembrane region" description="Helical" evidence="1">
    <location>
        <begin position="40"/>
        <end position="57"/>
    </location>
</feature>
<dbReference type="STRING" id="40578.Xbed_02119"/>
<dbReference type="Proteomes" id="UP000194204">
    <property type="component" value="Unassembled WGS sequence"/>
</dbReference>
<keyword evidence="1" id="KW-1133">Transmembrane helix</keyword>
<reference evidence="2 3" key="1">
    <citation type="submission" date="2017-01" db="EMBL/GenBank/DDBJ databases">
        <title>Deconstructing symbiosis and pathogenesis requirements using a combined genomic-metabolomic approach.</title>
        <authorList>
            <person name="Tobias N.J."/>
            <person name="Wolff H."/>
            <person name="Djahanschiri B."/>
            <person name="Ebersberger I."/>
            <person name="Bode H.B."/>
        </authorList>
    </citation>
    <scope>NUCLEOTIDE SEQUENCE [LARGE SCALE GENOMIC DNA]</scope>
    <source>
        <strain evidence="2 3">DSM 4764</strain>
    </source>
</reference>
<gene>
    <name evidence="2" type="ORF">Xbed_02119</name>
</gene>